<reference evidence="2" key="1">
    <citation type="submission" date="2022-07" db="EMBL/GenBank/DDBJ databases">
        <title>Phylogenomic reconstructions and comparative analyses of Kickxellomycotina fungi.</title>
        <authorList>
            <person name="Reynolds N.K."/>
            <person name="Stajich J.E."/>
            <person name="Barry K."/>
            <person name="Grigoriev I.V."/>
            <person name="Crous P."/>
            <person name="Smith M.E."/>
        </authorList>
    </citation>
    <scope>NUCLEOTIDE SEQUENCE</scope>
    <source>
        <strain evidence="2">NBRC 100468</strain>
    </source>
</reference>
<dbReference type="Proteomes" id="UP001150538">
    <property type="component" value="Unassembled WGS sequence"/>
</dbReference>
<protein>
    <recommendedName>
        <fullName evidence="4">GATA-type domain-containing protein</fullName>
    </recommendedName>
</protein>
<evidence type="ECO:0000313" key="2">
    <source>
        <dbReference type="EMBL" id="KAJ1921525.1"/>
    </source>
</evidence>
<proteinExistence type="predicted"/>
<keyword evidence="3" id="KW-1185">Reference proteome</keyword>
<comment type="caution">
    <text evidence="2">The sequence shown here is derived from an EMBL/GenBank/DDBJ whole genome shotgun (WGS) entry which is preliminary data.</text>
</comment>
<dbReference type="OrthoDB" id="5863171at2759"/>
<accession>A0A9W8A386</accession>
<sequence length="321" mass="34267">MNSHTIESPMAHFNDDTSAYFRAVAAVAAVATSSACGSQILSNPALPTRSYSAPRTPSGGRSLNTATNGLDRSAAAAAGYIDGQPTDGSFIHAPTPLNRVNLDSLLGFISPPPPKVLNDVFFSPAHNESPNLYPFPVAPKYTKSQATTGYCSPTDTFLEPDYLDITSPSSELTIFDEATKNFAPTPESMAFWSSDESDSVAGSEFSTRLPSPAPSLVTEGVCGSISYKSTPDMTISPVDLTINGINDEKRSTPPLTDPLSESDASTKCDDIVEQTNDSRESLKPTIFEQLTGSGVDWCRYCGTTEGINWRPGPWGKRTLCK</sequence>
<name>A0A9W8A386_9FUNG</name>
<dbReference type="AlphaFoldDB" id="A0A9W8A386"/>
<feature type="region of interest" description="Disordered" evidence="1">
    <location>
        <begin position="245"/>
        <end position="266"/>
    </location>
</feature>
<evidence type="ECO:0000313" key="3">
    <source>
        <dbReference type="Proteomes" id="UP001150538"/>
    </source>
</evidence>
<gene>
    <name evidence="2" type="ORF">H4219_000562</name>
</gene>
<dbReference type="EMBL" id="JANBPU010000004">
    <property type="protein sequence ID" value="KAJ1921525.1"/>
    <property type="molecule type" value="Genomic_DNA"/>
</dbReference>
<evidence type="ECO:0000256" key="1">
    <source>
        <dbReference type="SAM" id="MobiDB-lite"/>
    </source>
</evidence>
<evidence type="ECO:0008006" key="4">
    <source>
        <dbReference type="Google" id="ProtNLM"/>
    </source>
</evidence>
<organism evidence="2 3">
    <name type="scientific">Mycoemilia scoparia</name>
    <dbReference type="NCBI Taxonomy" id="417184"/>
    <lineage>
        <taxon>Eukaryota</taxon>
        <taxon>Fungi</taxon>
        <taxon>Fungi incertae sedis</taxon>
        <taxon>Zoopagomycota</taxon>
        <taxon>Kickxellomycotina</taxon>
        <taxon>Kickxellomycetes</taxon>
        <taxon>Kickxellales</taxon>
        <taxon>Kickxellaceae</taxon>
        <taxon>Mycoemilia</taxon>
    </lineage>
</organism>